<comment type="caution">
    <text evidence="5">The sequence shown here is derived from an EMBL/GenBank/DDBJ whole genome shotgun (WGS) entry which is preliminary data.</text>
</comment>
<feature type="domain" description="Methyltransferase type 11" evidence="4">
    <location>
        <begin position="81"/>
        <end position="182"/>
    </location>
</feature>
<dbReference type="Proteomes" id="UP000664859">
    <property type="component" value="Unassembled WGS sequence"/>
</dbReference>
<dbReference type="GO" id="GO:0008757">
    <property type="term" value="F:S-adenosylmethionine-dependent methyltransferase activity"/>
    <property type="evidence" value="ECO:0007669"/>
    <property type="project" value="InterPro"/>
</dbReference>
<proteinExistence type="inferred from homology"/>
<evidence type="ECO:0000256" key="2">
    <source>
        <dbReference type="ARBA" id="ARBA00022603"/>
    </source>
</evidence>
<evidence type="ECO:0000259" key="4">
    <source>
        <dbReference type="Pfam" id="PF08241"/>
    </source>
</evidence>
<evidence type="ECO:0000313" key="5">
    <source>
        <dbReference type="EMBL" id="KAG5176327.1"/>
    </source>
</evidence>
<evidence type="ECO:0000256" key="3">
    <source>
        <dbReference type="ARBA" id="ARBA00022679"/>
    </source>
</evidence>
<accession>A0A835YJ55</accession>
<dbReference type="Gene3D" id="3.40.50.150">
    <property type="entry name" value="Vaccinia Virus protein VP39"/>
    <property type="match status" value="1"/>
</dbReference>
<dbReference type="CDD" id="cd02440">
    <property type="entry name" value="AdoMet_MTases"/>
    <property type="match status" value="1"/>
</dbReference>
<evidence type="ECO:0000313" key="6">
    <source>
        <dbReference type="Proteomes" id="UP000664859"/>
    </source>
</evidence>
<keyword evidence="2 5" id="KW-0489">Methyltransferase</keyword>
<dbReference type="SUPFAM" id="SSF53335">
    <property type="entry name" value="S-adenosyl-L-methionine-dependent methyltransferases"/>
    <property type="match status" value="1"/>
</dbReference>
<dbReference type="EMBL" id="JAFCMP010000538">
    <property type="protein sequence ID" value="KAG5176327.1"/>
    <property type="molecule type" value="Genomic_DNA"/>
</dbReference>
<dbReference type="GO" id="GO:0032259">
    <property type="term" value="P:methylation"/>
    <property type="evidence" value="ECO:0007669"/>
    <property type="project" value="UniProtKB-KW"/>
</dbReference>
<dbReference type="Pfam" id="PF08241">
    <property type="entry name" value="Methyltransf_11"/>
    <property type="match status" value="1"/>
</dbReference>
<reference evidence="5" key="1">
    <citation type="submission" date="2021-02" db="EMBL/GenBank/DDBJ databases">
        <title>First Annotated Genome of the Yellow-green Alga Tribonema minus.</title>
        <authorList>
            <person name="Mahan K.M."/>
        </authorList>
    </citation>
    <scope>NUCLEOTIDE SEQUENCE</scope>
    <source>
        <strain evidence="5">UTEX B ZZ1240</strain>
    </source>
</reference>
<protein>
    <submittedName>
        <fullName evidence="5">S-adenosyl-L-methionine-dependent methyltransferase</fullName>
    </submittedName>
</protein>
<dbReference type="InterPro" id="IPR029063">
    <property type="entry name" value="SAM-dependent_MTases_sf"/>
</dbReference>
<keyword evidence="3 5" id="KW-0808">Transferase</keyword>
<keyword evidence="6" id="KW-1185">Reference proteome</keyword>
<organism evidence="5 6">
    <name type="scientific">Tribonema minus</name>
    <dbReference type="NCBI Taxonomy" id="303371"/>
    <lineage>
        <taxon>Eukaryota</taxon>
        <taxon>Sar</taxon>
        <taxon>Stramenopiles</taxon>
        <taxon>Ochrophyta</taxon>
        <taxon>PX clade</taxon>
        <taxon>Xanthophyceae</taxon>
        <taxon>Tribonematales</taxon>
        <taxon>Tribonemataceae</taxon>
        <taxon>Tribonema</taxon>
    </lineage>
</organism>
<dbReference type="OrthoDB" id="411785at2759"/>
<dbReference type="InterPro" id="IPR051419">
    <property type="entry name" value="Lys/N-term_MeTrsfase_sf"/>
</dbReference>
<feature type="non-terminal residue" evidence="5">
    <location>
        <position position="223"/>
    </location>
</feature>
<comment type="similarity">
    <text evidence="1">Belongs to the methyltransferase superfamily.</text>
</comment>
<sequence>VDQDLVDALTAGSAEEQRDYFLSRQQYSLREFWDAFYTPYDEGESEAGETYDWFLGYPKMREALLEHASHARNGAGTVLILGCGNSELSERMYDDGWTQQINIDFSKPVIDLMRSKHTDKPGMEWAVMDARDMSGVPDGSVQTVIDKGLIDALTHSDQYRDDIQKVVAESARVLRPGGSYICTSFNTPESLLPLLSNNAWQSEGVECRGNLTPTVLLYVGYKR</sequence>
<dbReference type="InterPro" id="IPR013216">
    <property type="entry name" value="Methyltransf_11"/>
</dbReference>
<name>A0A835YJ55_9STRA</name>
<gene>
    <name evidence="5" type="ORF">JKP88DRAFT_93632</name>
</gene>
<dbReference type="AlphaFoldDB" id="A0A835YJ55"/>
<evidence type="ECO:0000256" key="1">
    <source>
        <dbReference type="ARBA" id="ARBA00008361"/>
    </source>
</evidence>
<dbReference type="PANTHER" id="PTHR12176">
    <property type="entry name" value="SAM-DEPENDENT METHYLTRANSFERASE SUPERFAMILY PROTEIN"/>
    <property type="match status" value="1"/>
</dbReference>